<feature type="domain" description="Mce/MlaD" evidence="1">
    <location>
        <begin position="37"/>
        <end position="110"/>
    </location>
</feature>
<dbReference type="InterPro" id="IPR005693">
    <property type="entry name" value="Mce"/>
</dbReference>
<dbReference type="GO" id="GO:0005576">
    <property type="term" value="C:extracellular region"/>
    <property type="evidence" value="ECO:0007669"/>
    <property type="project" value="TreeGrafter"/>
</dbReference>
<dbReference type="EMBL" id="VDUX01000004">
    <property type="protein sequence ID" value="TXL60764.1"/>
    <property type="molecule type" value="Genomic_DNA"/>
</dbReference>
<dbReference type="PANTHER" id="PTHR33371">
    <property type="entry name" value="INTERMEMBRANE PHOSPHOLIPID TRANSPORT SYSTEM BINDING PROTEIN MLAD-RELATED"/>
    <property type="match status" value="1"/>
</dbReference>
<comment type="caution">
    <text evidence="3">The sequence shown here is derived from an EMBL/GenBank/DDBJ whole genome shotgun (WGS) entry which is preliminary data.</text>
</comment>
<evidence type="ECO:0000259" key="2">
    <source>
        <dbReference type="Pfam" id="PF11887"/>
    </source>
</evidence>
<dbReference type="InterPro" id="IPR003399">
    <property type="entry name" value="Mce/MlaD"/>
</dbReference>
<evidence type="ECO:0000313" key="4">
    <source>
        <dbReference type="Proteomes" id="UP000321571"/>
    </source>
</evidence>
<organism evidence="3 4">
    <name type="scientific">Aeromicrobium terrae</name>
    <dbReference type="NCBI Taxonomy" id="2498846"/>
    <lineage>
        <taxon>Bacteria</taxon>
        <taxon>Bacillati</taxon>
        <taxon>Actinomycetota</taxon>
        <taxon>Actinomycetes</taxon>
        <taxon>Propionibacteriales</taxon>
        <taxon>Nocardioidaceae</taxon>
        <taxon>Aeromicrobium</taxon>
    </lineage>
</organism>
<protein>
    <submittedName>
        <fullName evidence="3">MCE family protein</fullName>
    </submittedName>
</protein>
<evidence type="ECO:0000259" key="1">
    <source>
        <dbReference type="Pfam" id="PF02470"/>
    </source>
</evidence>
<dbReference type="InterPro" id="IPR052336">
    <property type="entry name" value="MlaD_Phospholipid_Transporter"/>
</dbReference>
<name>A0A5C8NFU2_9ACTN</name>
<dbReference type="InterPro" id="IPR024516">
    <property type="entry name" value="Mce_C"/>
</dbReference>
<evidence type="ECO:0000313" key="3">
    <source>
        <dbReference type="EMBL" id="TXL60764.1"/>
    </source>
</evidence>
<dbReference type="RefSeq" id="WP_147686358.1">
    <property type="nucleotide sequence ID" value="NZ_VDUX01000004.1"/>
</dbReference>
<dbReference type="Pfam" id="PF02470">
    <property type="entry name" value="MlaD"/>
    <property type="match status" value="1"/>
</dbReference>
<dbReference type="Pfam" id="PF11887">
    <property type="entry name" value="Mce4_CUP1"/>
    <property type="match status" value="1"/>
</dbReference>
<proteinExistence type="predicted"/>
<sequence length="328" mass="35596">MARRSDSRLQKLGVVALALLLLVMVLAFNLQKLPGFRGTTYHAELTDANGLRTGAEVQVAGIRVGRVSKLHIGQQKIVIDFDVKGTSLGRDTRASVEVKSLLGEKFLNLTSKGGGEMKGGSTIPLARTDVSYDIVGTLGTLTTTTEEIDKDKLTDALGTLAETVDAAAPEVRSSFTGLSRLSKSIASRDDDIEALLSRARNVTKLLDERKGDLVGLMKQADLIFHELEIRKETIHTLLVNATELADQLGGLVKDNREQIKPTLDRLENVLTFLHAREDQIETLIRNYGPYVNILGNVLGTGPWFDAIVPNITGIFDGEFIPAPPGGTR</sequence>
<dbReference type="Proteomes" id="UP000321571">
    <property type="component" value="Unassembled WGS sequence"/>
</dbReference>
<dbReference type="OrthoDB" id="5241191at2"/>
<dbReference type="PRINTS" id="PR01782">
    <property type="entry name" value="MCEVIRFACTOR"/>
</dbReference>
<dbReference type="AlphaFoldDB" id="A0A5C8NFU2"/>
<feature type="domain" description="Mammalian cell entry C-terminal" evidence="2">
    <location>
        <begin position="117"/>
        <end position="300"/>
    </location>
</feature>
<accession>A0A5C8NFU2</accession>
<keyword evidence="4" id="KW-1185">Reference proteome</keyword>
<gene>
    <name evidence="3" type="ORF">FHP06_10085</name>
</gene>
<dbReference type="NCBIfam" id="TIGR00996">
    <property type="entry name" value="Mtu_fam_mce"/>
    <property type="match status" value="1"/>
</dbReference>
<reference evidence="3 4" key="1">
    <citation type="submission" date="2019-06" db="EMBL/GenBank/DDBJ databases">
        <title>Aeromicrobium sp. nov., isolated from a maize field.</title>
        <authorList>
            <person name="Lin S.-Y."/>
            <person name="Tsai C.-F."/>
            <person name="Young C.-C."/>
        </authorList>
    </citation>
    <scope>NUCLEOTIDE SEQUENCE [LARGE SCALE GENOMIC DNA]</scope>
    <source>
        <strain evidence="3 4">CC-CFT486</strain>
    </source>
</reference>
<dbReference type="PANTHER" id="PTHR33371:SF18">
    <property type="entry name" value="MCE-FAMILY PROTEIN MCE3C"/>
    <property type="match status" value="1"/>
</dbReference>